<keyword evidence="3" id="KW-1185">Reference proteome</keyword>
<dbReference type="Pfam" id="PF11706">
    <property type="entry name" value="zf-CGNR"/>
    <property type="match status" value="1"/>
</dbReference>
<dbReference type="Proteomes" id="UP000192591">
    <property type="component" value="Unassembled WGS sequence"/>
</dbReference>
<dbReference type="InterPro" id="IPR023286">
    <property type="entry name" value="ABATE_dom_sf"/>
</dbReference>
<comment type="caution">
    <text evidence="2">The sequence shown here is derived from an EMBL/GenBank/DDBJ whole genome shotgun (WGS) entry which is preliminary data.</text>
</comment>
<dbReference type="Gene3D" id="1.10.3300.10">
    <property type="entry name" value="Jann2411-like domain"/>
    <property type="match status" value="1"/>
</dbReference>
<dbReference type="EMBL" id="MWIH01000005">
    <property type="protein sequence ID" value="OQO92054.1"/>
    <property type="molecule type" value="Genomic_DNA"/>
</dbReference>
<dbReference type="STRING" id="1962155.B1813_07230"/>
<accession>A0A1V9A530</accession>
<feature type="domain" description="Zinc finger CGNR" evidence="1">
    <location>
        <begin position="130"/>
        <end position="173"/>
    </location>
</feature>
<gene>
    <name evidence="2" type="ORF">B1813_07230</name>
</gene>
<dbReference type="PANTHER" id="PTHR35525:SF3">
    <property type="entry name" value="BLL6575 PROTEIN"/>
    <property type="match status" value="1"/>
</dbReference>
<sequence length="175" mass="19884">MPFSRTDAPGELGKLEGLCNSARLLYTEDALITSASASAWLRAHEIEVAELNRKEHDLLLRLRETVRDHLDGHERTTELNRLAKVLLAPPRWSARGEPVLPPKKTGALDTYLADCLALVFTTGLTGERDRLKVCQNPDCRWVFYDRSPAQNSIWCSMDVCGARHKMRTYRSRHAR</sequence>
<dbReference type="InterPro" id="IPR021005">
    <property type="entry name" value="Znf_CGNR"/>
</dbReference>
<evidence type="ECO:0000313" key="2">
    <source>
        <dbReference type="EMBL" id="OQO92054.1"/>
    </source>
</evidence>
<proteinExistence type="predicted"/>
<organism evidence="2 3">
    <name type="scientific">Saccharomonospora piscinae</name>
    <dbReference type="NCBI Taxonomy" id="687388"/>
    <lineage>
        <taxon>Bacteria</taxon>
        <taxon>Bacillati</taxon>
        <taxon>Actinomycetota</taxon>
        <taxon>Actinomycetes</taxon>
        <taxon>Pseudonocardiales</taxon>
        <taxon>Pseudonocardiaceae</taxon>
        <taxon>Saccharomonospora</taxon>
    </lineage>
</organism>
<dbReference type="PANTHER" id="PTHR35525">
    <property type="entry name" value="BLL6575 PROTEIN"/>
    <property type="match status" value="1"/>
</dbReference>
<reference evidence="2 3" key="1">
    <citation type="submission" date="2017-02" db="EMBL/GenBank/DDBJ databases">
        <title>Draft genome of Saccharomonospora sp. 154.</title>
        <authorList>
            <person name="Alonso-Carmona G.S."/>
            <person name="De La Haba R."/>
            <person name="Vera-Gargallo B."/>
            <person name="Sandoval-Trujillo A.H."/>
            <person name="Ramirez-Duran N."/>
            <person name="Ventosa A."/>
        </authorList>
    </citation>
    <scope>NUCLEOTIDE SEQUENCE [LARGE SCALE GENOMIC DNA]</scope>
    <source>
        <strain evidence="2 3">LRS4.154</strain>
    </source>
</reference>
<name>A0A1V9A530_SACPI</name>
<dbReference type="SUPFAM" id="SSF160904">
    <property type="entry name" value="Jann2411-like"/>
    <property type="match status" value="1"/>
</dbReference>
<evidence type="ECO:0000313" key="3">
    <source>
        <dbReference type="Proteomes" id="UP000192591"/>
    </source>
</evidence>
<dbReference type="AlphaFoldDB" id="A0A1V9A530"/>
<dbReference type="RefSeq" id="WP_081191181.1">
    <property type="nucleotide sequence ID" value="NZ_MWIH01000005.1"/>
</dbReference>
<protein>
    <recommendedName>
        <fullName evidence="1">Zinc finger CGNR domain-containing protein</fullName>
    </recommendedName>
</protein>
<evidence type="ECO:0000259" key="1">
    <source>
        <dbReference type="Pfam" id="PF11706"/>
    </source>
</evidence>
<dbReference type="InterPro" id="IPR010852">
    <property type="entry name" value="ABATE"/>
</dbReference>